<dbReference type="GO" id="GO:0016020">
    <property type="term" value="C:membrane"/>
    <property type="evidence" value="ECO:0007669"/>
    <property type="project" value="TreeGrafter"/>
</dbReference>
<dbReference type="EnsemblMetazoa" id="AATE004434-RA">
    <property type="protein sequence ID" value="AATE004434-PA.1"/>
    <property type="gene ID" value="AATE004434"/>
</dbReference>
<feature type="region of interest" description="Disordered" evidence="1">
    <location>
        <begin position="85"/>
        <end position="108"/>
    </location>
</feature>
<feature type="transmembrane region" description="Helical" evidence="2">
    <location>
        <begin position="35"/>
        <end position="60"/>
    </location>
</feature>
<dbReference type="InterPro" id="IPR052485">
    <property type="entry name" value="MEGF_diff_regulators"/>
</dbReference>
<evidence type="ECO:0000256" key="1">
    <source>
        <dbReference type="SAM" id="MobiDB-lite"/>
    </source>
</evidence>
<proteinExistence type="predicted"/>
<dbReference type="VEuPathDB" id="VectorBase:AATE004434"/>
<protein>
    <submittedName>
        <fullName evidence="3">Uncharacterized protein</fullName>
    </submittedName>
</protein>
<dbReference type="AlphaFoldDB" id="A0A182IS39"/>
<dbReference type="PANTHER" id="PTHR24052">
    <property type="entry name" value="DELTA-RELATED"/>
    <property type="match status" value="1"/>
</dbReference>
<evidence type="ECO:0000256" key="2">
    <source>
        <dbReference type="SAM" id="Phobius"/>
    </source>
</evidence>
<accession>A0A182IS39</accession>
<dbReference type="PANTHER" id="PTHR24052:SF8">
    <property type="entry name" value="NIMROD A, ISOFORM E"/>
    <property type="match status" value="1"/>
</dbReference>
<evidence type="ECO:0000313" key="3">
    <source>
        <dbReference type="EnsemblMetazoa" id="AATE004434-PA.1"/>
    </source>
</evidence>
<reference evidence="3" key="1">
    <citation type="submission" date="2022-08" db="UniProtKB">
        <authorList>
            <consortium name="EnsemblMetazoa"/>
        </authorList>
    </citation>
    <scope>IDENTIFICATION</scope>
    <source>
        <strain evidence="3">EBRO</strain>
    </source>
</reference>
<name>A0A182IS39_ANOAO</name>
<keyword evidence="2" id="KW-0812">Transmembrane</keyword>
<sequence>MGDNSSTKGAANGCRRSNRIETKNHGFRKKSTMPILWALVVRIGLLLKLYGTILFLVHLATVVVCCWLKVDDGVSTAAAVALNTGMASPPSRSSPPPPRASAALSSPAPAPPLGRNFLPAFGRLAASDGTTMPSCCCCCCCCLAANTPCSVGPGAFGSSPPPPPPPTEPSTRVALLAGPAGPAIEDSSSERRAPPLRNANPQRMCFAQDTPPPPLPAGTTVALLLAGNSVIMPDEDDEPPPVPVVELSTIPIVAPEVAVVVAGGAAEAGDGAAAATEVGYLDLTAHIALGQQDVARLQIVVDDGRLDLVQILERRYDLRETDRVEVEIVPVAVLQHGAERVRVDLEHVVQLHHARVIQRLVDVVLPERVPSKNTERKARLTVFVELVHLARDVALLLQVERLVHLGEATLAEQHQQQVPIVQHWMIVKPRLFRVMGRGKDGISYSWIVKVELLLTTGSGLRNVLSLPLCSDEPPLLAPPTPPPPPPTTRSAPPAPPTPEPAPPPPPPPPPPPAADELLRLRPPSLLVGRFFISSFFCRSISSRSAVISSWRLQR</sequence>
<keyword evidence="2" id="KW-1133">Transmembrane helix</keyword>
<feature type="compositionally biased region" description="Pro residues" evidence="1">
    <location>
        <begin position="475"/>
        <end position="513"/>
    </location>
</feature>
<organism evidence="3">
    <name type="scientific">Anopheles atroparvus</name>
    <name type="common">European mosquito</name>
    <dbReference type="NCBI Taxonomy" id="41427"/>
    <lineage>
        <taxon>Eukaryota</taxon>
        <taxon>Metazoa</taxon>
        <taxon>Ecdysozoa</taxon>
        <taxon>Arthropoda</taxon>
        <taxon>Hexapoda</taxon>
        <taxon>Insecta</taxon>
        <taxon>Pterygota</taxon>
        <taxon>Neoptera</taxon>
        <taxon>Endopterygota</taxon>
        <taxon>Diptera</taxon>
        <taxon>Nematocera</taxon>
        <taxon>Culicoidea</taxon>
        <taxon>Culicidae</taxon>
        <taxon>Anophelinae</taxon>
        <taxon>Anopheles</taxon>
    </lineage>
</organism>
<feature type="region of interest" description="Disordered" evidence="1">
    <location>
        <begin position="473"/>
        <end position="517"/>
    </location>
</feature>
<keyword evidence="2" id="KW-0472">Membrane</keyword>
<feature type="region of interest" description="Disordered" evidence="1">
    <location>
        <begin position="1"/>
        <end position="25"/>
    </location>
</feature>